<accession>A0AA35VX97</accession>
<gene>
    <name evidence="2" type="ORF">GBAR_LOCUS2020</name>
</gene>
<keyword evidence="3" id="KW-1185">Reference proteome</keyword>
<reference evidence="2" key="1">
    <citation type="submission" date="2023-03" db="EMBL/GenBank/DDBJ databases">
        <authorList>
            <person name="Steffen K."/>
            <person name="Cardenas P."/>
        </authorList>
    </citation>
    <scope>NUCLEOTIDE SEQUENCE</scope>
</reference>
<comment type="caution">
    <text evidence="2">The sequence shown here is derived from an EMBL/GenBank/DDBJ whole genome shotgun (WGS) entry which is preliminary data.</text>
</comment>
<evidence type="ECO:0000313" key="2">
    <source>
        <dbReference type="EMBL" id="CAI7996972.1"/>
    </source>
</evidence>
<dbReference type="Proteomes" id="UP001174909">
    <property type="component" value="Unassembled WGS sequence"/>
</dbReference>
<protein>
    <submittedName>
        <fullName evidence="2">Uncharacterized protein</fullName>
    </submittedName>
</protein>
<evidence type="ECO:0000313" key="3">
    <source>
        <dbReference type="Proteomes" id="UP001174909"/>
    </source>
</evidence>
<dbReference type="EMBL" id="CASHTH010000290">
    <property type="protein sequence ID" value="CAI7996972.1"/>
    <property type="molecule type" value="Genomic_DNA"/>
</dbReference>
<dbReference type="GO" id="GO:0006450">
    <property type="term" value="P:regulation of translational fidelity"/>
    <property type="evidence" value="ECO:0007669"/>
    <property type="project" value="InterPro"/>
</dbReference>
<organism evidence="2 3">
    <name type="scientific">Geodia barretti</name>
    <name type="common">Barrett's horny sponge</name>
    <dbReference type="NCBI Taxonomy" id="519541"/>
    <lineage>
        <taxon>Eukaryota</taxon>
        <taxon>Metazoa</taxon>
        <taxon>Porifera</taxon>
        <taxon>Demospongiae</taxon>
        <taxon>Heteroscleromorpha</taxon>
        <taxon>Tetractinellida</taxon>
        <taxon>Astrophorina</taxon>
        <taxon>Geodiidae</taxon>
        <taxon>Geodia</taxon>
    </lineage>
</organism>
<name>A0AA35VX97_GEOBA</name>
<proteinExistence type="predicted"/>
<evidence type="ECO:0000256" key="1">
    <source>
        <dbReference type="SAM" id="MobiDB-lite"/>
    </source>
</evidence>
<dbReference type="InterPro" id="IPR036113">
    <property type="entry name" value="Asp/Glu-ADT_sf_sub_c"/>
</dbReference>
<dbReference type="SUPFAM" id="SSF141000">
    <property type="entry name" value="Glu-tRNAGln amidotransferase C subunit"/>
    <property type="match status" value="1"/>
</dbReference>
<feature type="region of interest" description="Disordered" evidence="1">
    <location>
        <begin position="47"/>
        <end position="67"/>
    </location>
</feature>
<dbReference type="AlphaFoldDB" id="A0AA35VX97"/>
<sequence length="67" mass="7578">MPPENPLDRESFDYLARAAGLDSGDPHLDELFPYVQNALAANERLADIDTTEYEPDTAFDPAQFYQE</sequence>